<feature type="transmembrane region" description="Helical" evidence="7">
    <location>
        <begin position="204"/>
        <end position="228"/>
    </location>
</feature>
<dbReference type="InterPro" id="IPR013154">
    <property type="entry name" value="ADH-like_N"/>
</dbReference>
<evidence type="ECO:0000313" key="9">
    <source>
        <dbReference type="EMBL" id="KAF5678242.1"/>
    </source>
</evidence>
<evidence type="ECO:0000256" key="5">
    <source>
        <dbReference type="RuleBase" id="RU361277"/>
    </source>
</evidence>
<dbReference type="SUPFAM" id="SSF51735">
    <property type="entry name" value="NAD(P)-binding Rossmann-fold domains"/>
    <property type="match status" value="1"/>
</dbReference>
<dbReference type="InterPro" id="IPR013149">
    <property type="entry name" value="ADH-like_C"/>
</dbReference>
<keyword evidence="4" id="KW-0560">Oxidoreductase</keyword>
<dbReference type="InterPro" id="IPR002328">
    <property type="entry name" value="ADH_Zn_CS"/>
</dbReference>
<accession>A0A8H5WWJ6</accession>
<gene>
    <name evidence="9" type="ORF">FCIRC_6525</name>
</gene>
<dbReference type="InterPro" id="IPR036291">
    <property type="entry name" value="NAD(P)-bd_dom_sf"/>
</dbReference>
<name>A0A8H5WWJ6_FUSCI</name>
<evidence type="ECO:0000256" key="4">
    <source>
        <dbReference type="ARBA" id="ARBA00023002"/>
    </source>
</evidence>
<evidence type="ECO:0000313" key="10">
    <source>
        <dbReference type="Proteomes" id="UP000572754"/>
    </source>
</evidence>
<keyword evidence="10" id="KW-1185">Reference proteome</keyword>
<dbReference type="Pfam" id="PF08240">
    <property type="entry name" value="ADH_N"/>
    <property type="match status" value="1"/>
</dbReference>
<feature type="transmembrane region" description="Helical" evidence="7">
    <location>
        <begin position="80"/>
        <end position="109"/>
    </location>
</feature>
<comment type="caution">
    <text evidence="9">The sequence shown here is derived from an EMBL/GenBank/DDBJ whole genome shotgun (WGS) entry which is preliminary data.</text>
</comment>
<keyword evidence="7" id="KW-0472">Membrane</keyword>
<keyword evidence="7" id="KW-1133">Transmembrane helix</keyword>
<dbReference type="PANTHER" id="PTHR42813:SF2">
    <property type="entry name" value="DEHYDROGENASE, ZINC-CONTAINING, PUTATIVE (AFU_ORTHOLOGUE AFUA_2G02810)-RELATED"/>
    <property type="match status" value="1"/>
</dbReference>
<dbReference type="SUPFAM" id="SSF50129">
    <property type="entry name" value="GroES-like"/>
    <property type="match status" value="1"/>
</dbReference>
<evidence type="ECO:0000256" key="2">
    <source>
        <dbReference type="ARBA" id="ARBA00022723"/>
    </source>
</evidence>
<evidence type="ECO:0000259" key="8">
    <source>
        <dbReference type="SMART" id="SM00829"/>
    </source>
</evidence>
<dbReference type="AlphaFoldDB" id="A0A8H5WWJ6"/>
<dbReference type="InterPro" id="IPR020843">
    <property type="entry name" value="ER"/>
</dbReference>
<dbReference type="CDD" id="cd08284">
    <property type="entry name" value="FDH_like_2"/>
    <property type="match status" value="1"/>
</dbReference>
<dbReference type="PANTHER" id="PTHR42813">
    <property type="entry name" value="ZINC-TYPE ALCOHOL DEHYDROGENASE-LIKE"/>
    <property type="match status" value="1"/>
</dbReference>
<proteinExistence type="inferred from homology"/>
<evidence type="ECO:0000256" key="3">
    <source>
        <dbReference type="ARBA" id="ARBA00022833"/>
    </source>
</evidence>
<dbReference type="GO" id="GO:0016491">
    <property type="term" value="F:oxidoreductase activity"/>
    <property type="evidence" value="ECO:0007669"/>
    <property type="project" value="UniProtKB-KW"/>
</dbReference>
<protein>
    <submittedName>
        <fullName evidence="9">Zinc-type alcohol dehydrogenase</fullName>
    </submittedName>
</protein>
<keyword evidence="2 5" id="KW-0479">Metal-binding</keyword>
<evidence type="ECO:0000256" key="1">
    <source>
        <dbReference type="ARBA" id="ARBA00001947"/>
    </source>
</evidence>
<dbReference type="PROSITE" id="PS00059">
    <property type="entry name" value="ADH_ZINC"/>
    <property type="match status" value="1"/>
</dbReference>
<dbReference type="EMBL" id="JAAQPE010000215">
    <property type="protein sequence ID" value="KAF5678242.1"/>
    <property type="molecule type" value="Genomic_DNA"/>
</dbReference>
<reference evidence="10" key="1">
    <citation type="journal article" date="2020" name="BMC Genomics">
        <title>Correction to: Identification and distribution of gene clusters required for synthesis of sphingolipid metabolism inhibitors in diverse species of the filamentous fungus Fusarium.</title>
        <authorList>
            <person name="Kim H.S."/>
            <person name="Lohmar J.M."/>
            <person name="Busman M."/>
            <person name="Brown D.W."/>
            <person name="Naumann T.A."/>
            <person name="Divon H.H."/>
            <person name="Lysoe E."/>
            <person name="Uhlig S."/>
            <person name="Proctor R.H."/>
        </authorList>
    </citation>
    <scope>NUCLEOTIDE SEQUENCE [LARGE SCALE GENOMIC DNA]</scope>
    <source>
        <strain evidence="10">NRRL 25331</strain>
    </source>
</reference>
<dbReference type="GO" id="GO:0008270">
    <property type="term" value="F:zinc ion binding"/>
    <property type="evidence" value="ECO:0007669"/>
    <property type="project" value="InterPro"/>
</dbReference>
<organism evidence="9 10">
    <name type="scientific">Fusarium circinatum</name>
    <name type="common">Pitch canker fungus</name>
    <name type="synonym">Gibberella circinata</name>
    <dbReference type="NCBI Taxonomy" id="48490"/>
    <lineage>
        <taxon>Eukaryota</taxon>
        <taxon>Fungi</taxon>
        <taxon>Dikarya</taxon>
        <taxon>Ascomycota</taxon>
        <taxon>Pezizomycotina</taxon>
        <taxon>Sordariomycetes</taxon>
        <taxon>Hypocreomycetidae</taxon>
        <taxon>Hypocreales</taxon>
        <taxon>Nectriaceae</taxon>
        <taxon>Fusarium</taxon>
        <taxon>Fusarium fujikuroi species complex</taxon>
    </lineage>
</organism>
<dbReference type="Pfam" id="PF00107">
    <property type="entry name" value="ADH_zinc_N"/>
    <property type="match status" value="1"/>
</dbReference>
<feature type="compositionally biased region" description="Basic and acidic residues" evidence="6">
    <location>
        <begin position="1"/>
        <end position="11"/>
    </location>
</feature>
<dbReference type="Proteomes" id="UP000572754">
    <property type="component" value="Unassembled WGS sequence"/>
</dbReference>
<keyword evidence="7" id="KW-0812">Transmembrane</keyword>
<sequence>MSHYEAVRDSDGISPPGTPISEPDYPVSVIDTETLHEVLGIANHSAGPKSFVDNDMGVDSSVPRIDPKSRPPDLRWWRRLGYMGLGVLIAGTVCILISCSVLIFLWFGAARARVHQQRPQLWDSIIFREWSLSMVTICSATLRVALSFQAGVMAAAMAAIILETCGVRFCDTALLSLHRSSSSGPSAILPSVIRQCRSNRRSSIACCLALFMTFAIALVSTFTSTILLSDFTIYKISGLNTTRNIPMAFDNTAQSRDFKGISFWHSPPLAHWRYARAETGEPISSNDVIDTGDLYRATISFNESDDRASLEFYRGPAMVTNSRTASVGPTFKSFKIDYYSVSNLTSPELILRAEFQAYIDKIFDMKGDKYLPMTAECKLINDWDSGLSEWPLTMCRVIPQTSPYQKIYDFYPRLLVTSKDPLNKPLDRRDEDHDPLDDEKTYEEYLEDYLAPFAKLEAKKNGSWTKVVNGDGDEIFDATVCFTRQIPELVTILGQAVSSESDYGERADEVLPRRSHQAGDSYGLYRSTDVGDLHLFDYKNPTKYSAQEHEQGVRKGPSMSDRYVKAWAKATGRNMGFYSPVQHREDQEAKIQKRQTSAMKSVVFKGVKQVALEDRPKPTIQDPKDIIVKVKYTALCGSELHVFRGHQPSGTGFIMGHEFTGVVDEVGSAVTKLQPGDAIVSPFTVSCGECFFCKHGFSSRCDKSLLFGTVPLDGAQAEYVRIPYAESTVVKAPEEIDDLKLCLMADIFPTGCYAASNGLKDLSKEQVEDSVVVLIGCGPVGICALIAALEYKPKVILAVDGIESRLSLAKSLGAEPWNYLTQKDELEKRVKELSDGRGADVIIEVVGHSSALDMGFKLLRPWGIISSVGVHNGEIPWTGNQAYGKNLTIKMGRCPVRSIFEDSLKLLAKKQHLLDFMTATVMPLSDALEGYELFDSMKVQKVIFDADR</sequence>
<dbReference type="SMART" id="SM00829">
    <property type="entry name" value="PKS_ER"/>
    <property type="match status" value="1"/>
</dbReference>
<comment type="cofactor">
    <cofactor evidence="1 5">
        <name>Zn(2+)</name>
        <dbReference type="ChEBI" id="CHEBI:29105"/>
    </cofactor>
</comment>
<comment type="similarity">
    <text evidence="5">Belongs to the zinc-containing alcohol dehydrogenase family.</text>
</comment>
<dbReference type="InterPro" id="IPR011032">
    <property type="entry name" value="GroES-like_sf"/>
</dbReference>
<feature type="domain" description="Enoyl reductase (ER)" evidence="8">
    <location>
        <begin position="606"/>
        <end position="944"/>
    </location>
</feature>
<feature type="region of interest" description="Disordered" evidence="6">
    <location>
        <begin position="1"/>
        <end position="24"/>
    </location>
</feature>
<dbReference type="Gene3D" id="3.40.50.720">
    <property type="entry name" value="NAD(P)-binding Rossmann-like Domain"/>
    <property type="match status" value="1"/>
</dbReference>
<evidence type="ECO:0000256" key="7">
    <source>
        <dbReference type="SAM" id="Phobius"/>
    </source>
</evidence>
<reference evidence="9 10" key="2">
    <citation type="submission" date="2020-05" db="EMBL/GenBank/DDBJ databases">
        <title>Identification and distribution of gene clusters putatively required for synthesis of sphingolipid metabolism inhibitors in phylogenetically diverse species of the filamentous fungus Fusarium.</title>
        <authorList>
            <person name="Kim H.-S."/>
            <person name="Busman M."/>
            <person name="Brown D.W."/>
            <person name="Divon H."/>
            <person name="Uhlig S."/>
            <person name="Proctor R.H."/>
        </authorList>
    </citation>
    <scope>NUCLEOTIDE SEQUENCE [LARGE SCALE GENOMIC DNA]</scope>
    <source>
        <strain evidence="9 10">NRRL 25331</strain>
    </source>
</reference>
<keyword evidence="3 5" id="KW-0862">Zinc</keyword>
<dbReference type="Gene3D" id="3.90.180.10">
    <property type="entry name" value="Medium-chain alcohol dehydrogenases, catalytic domain"/>
    <property type="match status" value="1"/>
</dbReference>
<evidence type="ECO:0000256" key="6">
    <source>
        <dbReference type="SAM" id="MobiDB-lite"/>
    </source>
</evidence>